<feature type="non-terminal residue" evidence="4">
    <location>
        <position position="1"/>
    </location>
</feature>
<dbReference type="Proteomes" id="UP000823046">
    <property type="component" value="Unassembled WGS sequence"/>
</dbReference>
<comment type="similarity">
    <text evidence="1">Belongs to the eukaryotic ribosomal protein eL21 family.</text>
</comment>
<evidence type="ECO:0000256" key="2">
    <source>
        <dbReference type="ARBA" id="ARBA00022980"/>
    </source>
</evidence>
<dbReference type="InterPro" id="IPR001147">
    <property type="entry name" value="Ribosomal_eL21"/>
</dbReference>
<gene>
    <name evidence="4" type="primary">RPL21</name>
    <name evidence="4" type="ORF">IE077_003815</name>
</gene>
<reference evidence="4 5" key="1">
    <citation type="journal article" date="2020" name="bioRxiv">
        <title>Metabolic contributions of an alphaproteobacterial endosymbiont in the apicomplexan Cardiosporidium cionae.</title>
        <authorList>
            <person name="Hunter E.S."/>
            <person name="Paight C.J."/>
            <person name="Lane C.E."/>
        </authorList>
    </citation>
    <scope>NUCLEOTIDE SEQUENCE [LARGE SCALE GENOMIC DNA]</scope>
    <source>
        <strain evidence="4">ESH_2018</strain>
    </source>
</reference>
<name>A0ABQ7J7E9_9APIC</name>
<keyword evidence="3" id="KW-0687">Ribonucleoprotein</keyword>
<dbReference type="GO" id="GO:0005840">
    <property type="term" value="C:ribosome"/>
    <property type="evidence" value="ECO:0007669"/>
    <property type="project" value="UniProtKB-KW"/>
</dbReference>
<dbReference type="PROSITE" id="PS01171">
    <property type="entry name" value="RIBOSOMAL_L21E"/>
    <property type="match status" value="1"/>
</dbReference>
<dbReference type="Pfam" id="PF01157">
    <property type="entry name" value="Ribosomal_L21e"/>
    <property type="match status" value="1"/>
</dbReference>
<sequence length="238" mass="27610">ARTRDKFSKEFRQKGLRPCVPLLTPLKKGDIVDIICDSAQQKGMPHSFYHGRTGRIFAVFPRSVGIDVNKVVGNRQIRKRLLLRIEHVRPSRVQLKFKEFVQKKDKERHELKLAGVSKAERVRRTKRQPTTGRSGFCLQGKTKRVEFLAPIDRHGFKLFGYHLVVPIYKHRTRSISEKTNFPFLRLFGLAILLFKLKSFVIRLVCAGQEKVDATQETTRRELPSSIEMILGEAYRMHS</sequence>
<accession>A0ABQ7J7E9</accession>
<evidence type="ECO:0000313" key="5">
    <source>
        <dbReference type="Proteomes" id="UP000823046"/>
    </source>
</evidence>
<evidence type="ECO:0000313" key="4">
    <source>
        <dbReference type="EMBL" id="KAF8819906.1"/>
    </source>
</evidence>
<dbReference type="EMBL" id="JADAQX010000557">
    <property type="protein sequence ID" value="KAF8819906.1"/>
    <property type="molecule type" value="Genomic_DNA"/>
</dbReference>
<dbReference type="InterPro" id="IPR008991">
    <property type="entry name" value="Translation_prot_SH3-like_sf"/>
</dbReference>
<dbReference type="PANTHER" id="PTHR20981">
    <property type="entry name" value="60S RIBOSOMAL PROTEIN L21"/>
    <property type="match status" value="1"/>
</dbReference>
<dbReference type="Gene3D" id="2.30.30.70">
    <property type="entry name" value="Ribosomal protein L21"/>
    <property type="match status" value="1"/>
</dbReference>
<evidence type="ECO:0000256" key="3">
    <source>
        <dbReference type="ARBA" id="ARBA00023274"/>
    </source>
</evidence>
<keyword evidence="2 4" id="KW-0689">Ribosomal protein</keyword>
<protein>
    <submittedName>
        <fullName evidence="4">Ribosomal protein RPL21</fullName>
    </submittedName>
</protein>
<organism evidence="4 5">
    <name type="scientific">Cardiosporidium cionae</name>
    <dbReference type="NCBI Taxonomy" id="476202"/>
    <lineage>
        <taxon>Eukaryota</taxon>
        <taxon>Sar</taxon>
        <taxon>Alveolata</taxon>
        <taxon>Apicomplexa</taxon>
        <taxon>Aconoidasida</taxon>
        <taxon>Nephromycida</taxon>
        <taxon>Cardiosporidium</taxon>
    </lineage>
</organism>
<comment type="caution">
    <text evidence="4">The sequence shown here is derived from an EMBL/GenBank/DDBJ whole genome shotgun (WGS) entry which is preliminary data.</text>
</comment>
<keyword evidence="5" id="KW-1185">Reference proteome</keyword>
<dbReference type="InterPro" id="IPR018259">
    <property type="entry name" value="Ribosomal_eL21_CS"/>
</dbReference>
<evidence type="ECO:0000256" key="1">
    <source>
        <dbReference type="ARBA" id="ARBA00008427"/>
    </source>
</evidence>
<dbReference type="InterPro" id="IPR036948">
    <property type="entry name" value="Ribosomal_eL21_sf"/>
</dbReference>
<dbReference type="SUPFAM" id="SSF50104">
    <property type="entry name" value="Translation proteins SH3-like domain"/>
    <property type="match status" value="1"/>
</dbReference>
<proteinExistence type="inferred from homology"/>